<gene>
    <name evidence="1" type="ORF">SAMN04487977_101604</name>
</gene>
<organism evidence="1 2">
    <name type="scientific">Treponema bryantii</name>
    <dbReference type="NCBI Taxonomy" id="163"/>
    <lineage>
        <taxon>Bacteria</taxon>
        <taxon>Pseudomonadati</taxon>
        <taxon>Spirochaetota</taxon>
        <taxon>Spirochaetia</taxon>
        <taxon>Spirochaetales</taxon>
        <taxon>Treponemataceae</taxon>
        <taxon>Treponema</taxon>
    </lineage>
</organism>
<dbReference type="AlphaFoldDB" id="A0A1H9B7V8"/>
<protein>
    <submittedName>
        <fullName evidence="1">Uncharacterized protein</fullName>
    </submittedName>
</protein>
<reference evidence="1 2" key="1">
    <citation type="submission" date="2016-10" db="EMBL/GenBank/DDBJ databases">
        <authorList>
            <person name="de Groot N.N."/>
        </authorList>
    </citation>
    <scope>NUCLEOTIDE SEQUENCE [LARGE SCALE GENOMIC DNA]</scope>
    <source>
        <strain evidence="1 2">B25</strain>
    </source>
</reference>
<evidence type="ECO:0000313" key="2">
    <source>
        <dbReference type="Proteomes" id="UP000182360"/>
    </source>
</evidence>
<proteinExistence type="predicted"/>
<keyword evidence="2" id="KW-1185">Reference proteome</keyword>
<dbReference type="EMBL" id="FOFU01000001">
    <property type="protein sequence ID" value="SEP84905.1"/>
    <property type="molecule type" value="Genomic_DNA"/>
</dbReference>
<dbReference type="Proteomes" id="UP000182360">
    <property type="component" value="Unassembled WGS sequence"/>
</dbReference>
<dbReference type="RefSeq" id="WP_074640742.1">
    <property type="nucleotide sequence ID" value="NZ_FOFU01000001.1"/>
</dbReference>
<sequence length="209" mass="25035">MKFQFSKFDDKEHFLCIELNNNETKLNFDSKTISTINTNDFFELLNDYKKNSYASNVKYEDRKLLKKICTTIKDPIFIEYVRIFACSFFLLHFYEYENIENTICKRIQDEQFHVFDNHFYVDWTGFLGTQPSIYYISRNIIKDKNEDLGKLYSVGFLGKLEIESDIITDTFYFIPFKPKHIPKMLSLICGNTIKLIMKQREEKYEGINK</sequence>
<accession>A0A1H9B7V8</accession>
<name>A0A1H9B7V8_9SPIR</name>
<evidence type="ECO:0000313" key="1">
    <source>
        <dbReference type="EMBL" id="SEP84905.1"/>
    </source>
</evidence>